<dbReference type="EMBL" id="MTQA01000298">
    <property type="protein sequence ID" value="PNP61443.1"/>
    <property type="molecule type" value="Genomic_DNA"/>
</dbReference>
<proteinExistence type="predicted"/>
<dbReference type="OrthoDB" id="1911848at2759"/>
<protein>
    <submittedName>
        <fullName evidence="1">Uncharacterized protein</fullName>
    </submittedName>
</protein>
<evidence type="ECO:0000313" key="1">
    <source>
        <dbReference type="EMBL" id="PNP61443.1"/>
    </source>
</evidence>
<dbReference type="Proteomes" id="UP000236664">
    <property type="component" value="Unassembled WGS sequence"/>
</dbReference>
<gene>
    <name evidence="1" type="ORF">FNYG_13838</name>
</gene>
<reference evidence="1 2" key="1">
    <citation type="submission" date="2017-06" db="EMBL/GenBank/DDBJ databases">
        <title>Genome of Fusarium nygamai isolate CS10214.</title>
        <authorList>
            <person name="Gardiner D.M."/>
            <person name="Obanor F."/>
            <person name="Kazan K."/>
        </authorList>
    </citation>
    <scope>NUCLEOTIDE SEQUENCE [LARGE SCALE GENOMIC DNA]</scope>
    <source>
        <strain evidence="1 2">CS10214</strain>
    </source>
</reference>
<comment type="caution">
    <text evidence="1">The sequence shown here is derived from an EMBL/GenBank/DDBJ whole genome shotgun (WGS) entry which is preliminary data.</text>
</comment>
<organism evidence="1 2">
    <name type="scientific">Gibberella nygamai</name>
    <name type="common">Bean root rot disease fungus</name>
    <name type="synonym">Fusarium nygamai</name>
    <dbReference type="NCBI Taxonomy" id="42673"/>
    <lineage>
        <taxon>Eukaryota</taxon>
        <taxon>Fungi</taxon>
        <taxon>Dikarya</taxon>
        <taxon>Ascomycota</taxon>
        <taxon>Pezizomycotina</taxon>
        <taxon>Sordariomycetes</taxon>
        <taxon>Hypocreomycetidae</taxon>
        <taxon>Hypocreales</taxon>
        <taxon>Nectriaceae</taxon>
        <taxon>Fusarium</taxon>
        <taxon>Fusarium fujikuroi species complex</taxon>
    </lineage>
</organism>
<name>A0A2K0UUI0_GIBNY</name>
<sequence>MAEVFGTVIAAIEGFEIVLAIGKFLKSGVENTRNFSDDARQLAIKMNIHHEC</sequence>
<evidence type="ECO:0000313" key="2">
    <source>
        <dbReference type="Proteomes" id="UP000236664"/>
    </source>
</evidence>
<dbReference type="AlphaFoldDB" id="A0A2K0UUI0"/>
<keyword evidence="2" id="KW-1185">Reference proteome</keyword>
<accession>A0A2K0UUI0</accession>